<evidence type="ECO:0000256" key="4">
    <source>
        <dbReference type="ARBA" id="ARBA00022898"/>
    </source>
</evidence>
<dbReference type="Pfam" id="PF00155">
    <property type="entry name" value="Aminotran_1_2"/>
    <property type="match status" value="1"/>
</dbReference>
<dbReference type="Gene3D" id="1.10.10.10">
    <property type="entry name" value="Winged helix-like DNA-binding domain superfamily/Winged helix DNA-binding domain"/>
    <property type="match status" value="1"/>
</dbReference>
<dbReference type="InterPro" id="IPR036390">
    <property type="entry name" value="WH_DNA-bd_sf"/>
</dbReference>
<dbReference type="SMART" id="SM00345">
    <property type="entry name" value="HTH_GNTR"/>
    <property type="match status" value="1"/>
</dbReference>
<dbReference type="InterPro" id="IPR015422">
    <property type="entry name" value="PyrdxlP-dep_Trfase_small"/>
</dbReference>
<comment type="similarity">
    <text evidence="1">In the C-terminal section; belongs to the class-I pyridoxal-phosphate-dependent aminotransferase family.</text>
</comment>
<gene>
    <name evidence="9" type="ORF">H8K47_15795</name>
</gene>
<reference evidence="9" key="1">
    <citation type="submission" date="2020-08" db="EMBL/GenBank/DDBJ databases">
        <title>Novel species isolated from subtropical streams in China.</title>
        <authorList>
            <person name="Lu H."/>
        </authorList>
    </citation>
    <scope>NUCLEOTIDE SEQUENCE</scope>
    <source>
        <strain evidence="9">CY7W</strain>
    </source>
</reference>
<name>A0A923I462_9BURK</name>
<evidence type="ECO:0000256" key="2">
    <source>
        <dbReference type="ARBA" id="ARBA00022576"/>
    </source>
</evidence>
<keyword evidence="10" id="KW-1185">Reference proteome</keyword>
<dbReference type="CDD" id="cd00609">
    <property type="entry name" value="AAT_like"/>
    <property type="match status" value="1"/>
</dbReference>
<evidence type="ECO:0000259" key="8">
    <source>
        <dbReference type="PROSITE" id="PS50949"/>
    </source>
</evidence>
<evidence type="ECO:0000313" key="9">
    <source>
        <dbReference type="EMBL" id="MBC3936827.1"/>
    </source>
</evidence>
<dbReference type="GO" id="GO:0008483">
    <property type="term" value="F:transaminase activity"/>
    <property type="evidence" value="ECO:0007669"/>
    <property type="project" value="UniProtKB-KW"/>
</dbReference>
<dbReference type="SUPFAM" id="SSF46785">
    <property type="entry name" value="Winged helix' DNA-binding domain"/>
    <property type="match status" value="1"/>
</dbReference>
<evidence type="ECO:0000313" key="10">
    <source>
        <dbReference type="Proteomes" id="UP000612361"/>
    </source>
</evidence>
<dbReference type="SUPFAM" id="SSF53383">
    <property type="entry name" value="PLP-dependent transferases"/>
    <property type="match status" value="1"/>
</dbReference>
<dbReference type="PANTHER" id="PTHR46577:SF2">
    <property type="entry name" value="TRANSCRIPTIONAL REGULATORY PROTEIN"/>
    <property type="match status" value="1"/>
</dbReference>
<keyword evidence="2 9" id="KW-0032">Aminotransferase</keyword>
<dbReference type="CDD" id="cd07377">
    <property type="entry name" value="WHTH_GntR"/>
    <property type="match status" value="1"/>
</dbReference>
<dbReference type="InterPro" id="IPR004839">
    <property type="entry name" value="Aminotransferase_I/II_large"/>
</dbReference>
<keyword evidence="7" id="KW-0804">Transcription</keyword>
<evidence type="ECO:0000256" key="5">
    <source>
        <dbReference type="ARBA" id="ARBA00023015"/>
    </source>
</evidence>
<evidence type="ECO:0000256" key="7">
    <source>
        <dbReference type="ARBA" id="ARBA00023163"/>
    </source>
</evidence>
<feature type="domain" description="HTH gntR-type" evidence="8">
    <location>
        <begin position="1"/>
        <end position="69"/>
    </location>
</feature>
<sequence>MKRYEALAEDIALSIRTGILKRGEKLPSVRQTSERRGISQATVYQAYYLLEARGLIRARERSGYYVIAGASKLPPEPELLSSTSGDSTTVDVSELIFEVLQSTKVRDVVPLGSAFPSPSLFPYDKLASSMHSSLQQLDPWATVEDLTTGSSELRRQIALRYLLVGMHVNPDDILITNGALEALNLALFAVTRPGDAVIIESPAFYGALQSLERMGLKAIEVATHPREGIDLDALESALGKHQPKACWLMTNFQNPLGCSMPDQKKQNLVALLERFQVPLIEDDVYAELYFSSHRPLPAKAFDQSGLVLHCSSFSKSLAPGFRIGWILGGRYLSKLIRQKLSSSLSASLPAQEAIAHYLSKGHYDNHLRRLRHTLSVQQSVYTEAIARYLPAGTLATRPSGGYVLWLELALHVDVLHLQKLAIALGISIAPGPMFSAQRQFRHCLRLNYGHPYSDKTAEAMQTLGRLIQQQSSITV</sequence>
<evidence type="ECO:0000256" key="3">
    <source>
        <dbReference type="ARBA" id="ARBA00022679"/>
    </source>
</evidence>
<dbReference type="Gene3D" id="3.40.640.10">
    <property type="entry name" value="Type I PLP-dependent aspartate aminotransferase-like (Major domain)"/>
    <property type="match status" value="1"/>
</dbReference>
<dbReference type="EMBL" id="JACOGG010000021">
    <property type="protein sequence ID" value="MBC3936827.1"/>
    <property type="molecule type" value="Genomic_DNA"/>
</dbReference>
<evidence type="ECO:0000256" key="6">
    <source>
        <dbReference type="ARBA" id="ARBA00023125"/>
    </source>
</evidence>
<dbReference type="InterPro" id="IPR015421">
    <property type="entry name" value="PyrdxlP-dep_Trfase_major"/>
</dbReference>
<keyword evidence="3" id="KW-0808">Transferase</keyword>
<dbReference type="PANTHER" id="PTHR46577">
    <property type="entry name" value="HTH-TYPE TRANSCRIPTIONAL REGULATORY PROTEIN GABR"/>
    <property type="match status" value="1"/>
</dbReference>
<keyword evidence="4" id="KW-0663">Pyridoxal phosphate</keyword>
<dbReference type="Pfam" id="PF00392">
    <property type="entry name" value="GntR"/>
    <property type="match status" value="1"/>
</dbReference>
<dbReference type="InterPro" id="IPR036388">
    <property type="entry name" value="WH-like_DNA-bd_sf"/>
</dbReference>
<dbReference type="AlphaFoldDB" id="A0A923I462"/>
<dbReference type="InterPro" id="IPR051446">
    <property type="entry name" value="HTH_trans_reg/aminotransferase"/>
</dbReference>
<proteinExistence type="inferred from homology"/>
<dbReference type="GO" id="GO:0003700">
    <property type="term" value="F:DNA-binding transcription factor activity"/>
    <property type="evidence" value="ECO:0007669"/>
    <property type="project" value="InterPro"/>
</dbReference>
<dbReference type="InterPro" id="IPR000524">
    <property type="entry name" value="Tscrpt_reg_HTH_GntR"/>
</dbReference>
<evidence type="ECO:0000256" key="1">
    <source>
        <dbReference type="ARBA" id="ARBA00005384"/>
    </source>
</evidence>
<keyword evidence="5" id="KW-0805">Transcription regulation</keyword>
<dbReference type="GO" id="GO:0030170">
    <property type="term" value="F:pyridoxal phosphate binding"/>
    <property type="evidence" value="ECO:0007669"/>
    <property type="project" value="InterPro"/>
</dbReference>
<dbReference type="GO" id="GO:0003677">
    <property type="term" value="F:DNA binding"/>
    <property type="evidence" value="ECO:0007669"/>
    <property type="project" value="UniProtKB-KW"/>
</dbReference>
<dbReference type="Gene3D" id="3.90.1150.10">
    <property type="entry name" value="Aspartate Aminotransferase, domain 1"/>
    <property type="match status" value="1"/>
</dbReference>
<organism evidence="9 10">
    <name type="scientific">Undibacterium rugosum</name>
    <dbReference type="NCBI Taxonomy" id="2762291"/>
    <lineage>
        <taxon>Bacteria</taxon>
        <taxon>Pseudomonadati</taxon>
        <taxon>Pseudomonadota</taxon>
        <taxon>Betaproteobacteria</taxon>
        <taxon>Burkholderiales</taxon>
        <taxon>Oxalobacteraceae</taxon>
        <taxon>Undibacterium</taxon>
    </lineage>
</organism>
<protein>
    <submittedName>
        <fullName evidence="9">PLP-dependent aminotransferase family protein</fullName>
    </submittedName>
</protein>
<comment type="caution">
    <text evidence="9">The sequence shown here is derived from an EMBL/GenBank/DDBJ whole genome shotgun (WGS) entry which is preliminary data.</text>
</comment>
<dbReference type="RefSeq" id="WP_186882358.1">
    <property type="nucleotide sequence ID" value="NZ_JACOGG010000021.1"/>
</dbReference>
<accession>A0A923I462</accession>
<dbReference type="FunFam" id="3.40.640.10:FF:000023">
    <property type="entry name" value="Transcriptional regulator, GntR family"/>
    <property type="match status" value="1"/>
</dbReference>
<keyword evidence="6" id="KW-0238">DNA-binding</keyword>
<dbReference type="PROSITE" id="PS50949">
    <property type="entry name" value="HTH_GNTR"/>
    <property type="match status" value="1"/>
</dbReference>
<dbReference type="InterPro" id="IPR015424">
    <property type="entry name" value="PyrdxlP-dep_Trfase"/>
</dbReference>
<dbReference type="Proteomes" id="UP000612361">
    <property type="component" value="Unassembled WGS sequence"/>
</dbReference>